<dbReference type="PANTHER" id="PTHR11547">
    <property type="entry name" value="ARGININE OR CREATINE KINASE"/>
    <property type="match status" value="1"/>
</dbReference>
<dbReference type="InterPro" id="IPR023660">
    <property type="entry name" value="Arg_Kinase"/>
</dbReference>
<dbReference type="GO" id="GO:0005524">
    <property type="term" value="F:ATP binding"/>
    <property type="evidence" value="ECO:0007669"/>
    <property type="project" value="UniProtKB-UniRule"/>
</dbReference>
<dbReference type="GO" id="GO:0005615">
    <property type="term" value="C:extracellular space"/>
    <property type="evidence" value="ECO:0007669"/>
    <property type="project" value="TreeGrafter"/>
</dbReference>
<comment type="similarity">
    <text evidence="5">Belongs to the ATP:guanido phosphotransferase family.</text>
</comment>
<keyword evidence="1 5" id="KW-0808">Transferase</keyword>
<dbReference type="EMBL" id="PTJA01000005">
    <property type="protein sequence ID" value="PPK80859.1"/>
    <property type="molecule type" value="Genomic_DNA"/>
</dbReference>
<keyword evidence="8" id="KW-1185">Reference proteome</keyword>
<evidence type="ECO:0000313" key="7">
    <source>
        <dbReference type="EMBL" id="PPK80859.1"/>
    </source>
</evidence>
<dbReference type="Pfam" id="PF00217">
    <property type="entry name" value="ATP-gua_Ptrans"/>
    <property type="match status" value="1"/>
</dbReference>
<feature type="binding site" evidence="5">
    <location>
        <begin position="20"/>
        <end position="24"/>
    </location>
    <ligand>
        <name>ATP</name>
        <dbReference type="ChEBI" id="CHEBI:30616"/>
    </ligand>
</feature>
<comment type="caution">
    <text evidence="5">Lacks conserved residue(s) required for the propagation of feature annotation.</text>
</comment>
<protein>
    <submittedName>
        <fullName evidence="7">Protein arginine kinase</fullName>
    </submittedName>
</protein>
<keyword evidence="4 5" id="KW-0067">ATP-binding</keyword>
<accession>A0A2S6HSX3</accession>
<dbReference type="InterPro" id="IPR000749">
    <property type="entry name" value="ATP-guanido_PTrfase"/>
</dbReference>
<dbReference type="SUPFAM" id="SSF55931">
    <property type="entry name" value="Glutamine synthetase/guanido kinase"/>
    <property type="match status" value="1"/>
</dbReference>
<dbReference type="GO" id="GO:0004111">
    <property type="term" value="F:creatine kinase activity"/>
    <property type="evidence" value="ECO:0007669"/>
    <property type="project" value="InterPro"/>
</dbReference>
<evidence type="ECO:0000313" key="8">
    <source>
        <dbReference type="Proteomes" id="UP000237749"/>
    </source>
</evidence>
<reference evidence="7 8" key="1">
    <citation type="submission" date="2018-02" db="EMBL/GenBank/DDBJ databases">
        <title>Genomic Encyclopedia of Archaeal and Bacterial Type Strains, Phase II (KMG-II): from individual species to whole genera.</title>
        <authorList>
            <person name="Goeker M."/>
        </authorList>
    </citation>
    <scope>NUCLEOTIDE SEQUENCE [LARGE SCALE GENOMIC DNA]</scope>
    <source>
        <strain evidence="7 8">DSM 3808</strain>
    </source>
</reference>
<organism evidence="7 8">
    <name type="scientific">Lacrimispora xylanisolvens</name>
    <dbReference type="NCBI Taxonomy" id="384636"/>
    <lineage>
        <taxon>Bacteria</taxon>
        <taxon>Bacillati</taxon>
        <taxon>Bacillota</taxon>
        <taxon>Clostridia</taxon>
        <taxon>Lachnospirales</taxon>
        <taxon>Lachnospiraceae</taxon>
        <taxon>Lacrimispora</taxon>
    </lineage>
</organism>
<dbReference type="CDD" id="cd07930">
    <property type="entry name" value="bacterial_phosphagen_kinase"/>
    <property type="match status" value="1"/>
</dbReference>
<feature type="binding site" evidence="5">
    <location>
        <begin position="170"/>
        <end position="174"/>
    </location>
    <ligand>
        <name>ATP</name>
        <dbReference type="ChEBI" id="CHEBI:30616"/>
    </ligand>
</feature>
<dbReference type="Gene3D" id="3.30.590.10">
    <property type="entry name" value="Glutamine synthetase/guanido kinase, catalytic domain"/>
    <property type="match status" value="1"/>
</dbReference>
<feature type="binding site" evidence="5">
    <location>
        <begin position="201"/>
        <end position="206"/>
    </location>
    <ligand>
        <name>ATP</name>
        <dbReference type="ChEBI" id="CHEBI:30616"/>
    </ligand>
</feature>
<gene>
    <name evidence="7" type="ORF">BXY41_10575</name>
</gene>
<name>A0A2S6HSX3_9FIRM</name>
<comment type="caution">
    <text evidence="7">The sequence shown here is derived from an EMBL/GenBank/DDBJ whole genome shotgun (WGS) entry which is preliminary data.</text>
</comment>
<evidence type="ECO:0000256" key="1">
    <source>
        <dbReference type="ARBA" id="ARBA00022679"/>
    </source>
</evidence>
<evidence type="ECO:0000256" key="3">
    <source>
        <dbReference type="ARBA" id="ARBA00022777"/>
    </source>
</evidence>
<evidence type="ECO:0000259" key="6">
    <source>
        <dbReference type="PROSITE" id="PS51510"/>
    </source>
</evidence>
<sequence>MKAMLKWYEQTGNGRSGVISSRIRLVRNWKEYKFPSKLDEKESSEMIHRLEFGLKDLGEELSSPLTFSMLGDLNELDRVALKERRAINSSIAGKKTPVGILLSENEDTGIVFNGDDHIRIQALKTGLHLEELWEQASSIDDYLNERFPYAFDDRYGYLTAFPTNVGTGMRASVVVHLPMLSQGRKFSSLIGEMGRFGAAIRGVYGEGEDNFGALYEVSNQKTLGQTEREIIDTVTKAAIQLTNQEMQVRKLSLQRRKVEREDEIYKSYGVLKYARRLTSRDAMIFLSQMMAGLEDGLIHTKEEFNVYRLMLGIWPAGLQKISDRPLNKEELDMARAEFIRKELPELN</sequence>
<dbReference type="InterPro" id="IPR022414">
    <property type="entry name" value="ATP-guanido_PTrfase_cat"/>
</dbReference>
<evidence type="ECO:0000256" key="5">
    <source>
        <dbReference type="PROSITE-ProRule" id="PRU00843"/>
    </source>
</evidence>
<evidence type="ECO:0000256" key="4">
    <source>
        <dbReference type="ARBA" id="ARBA00022840"/>
    </source>
</evidence>
<proteinExistence type="inferred from homology"/>
<evidence type="ECO:0000256" key="2">
    <source>
        <dbReference type="ARBA" id="ARBA00022741"/>
    </source>
</evidence>
<dbReference type="GO" id="GO:0046314">
    <property type="term" value="P:phosphocreatine biosynthetic process"/>
    <property type="evidence" value="ECO:0007669"/>
    <property type="project" value="InterPro"/>
</dbReference>
<dbReference type="AlphaFoldDB" id="A0A2S6HSX3"/>
<dbReference type="PANTHER" id="PTHR11547:SF38">
    <property type="entry name" value="ARGININE KINASE 1-RELATED"/>
    <property type="match status" value="1"/>
</dbReference>
<keyword evidence="3 5" id="KW-0418">Kinase</keyword>
<dbReference type="InterPro" id="IPR014746">
    <property type="entry name" value="Gln_synth/guanido_kin_cat_dom"/>
</dbReference>
<dbReference type="PROSITE" id="PS51510">
    <property type="entry name" value="PHOSPHAGEN_KINASE_C"/>
    <property type="match status" value="1"/>
</dbReference>
<dbReference type="Proteomes" id="UP000237749">
    <property type="component" value="Unassembled WGS sequence"/>
</dbReference>
<keyword evidence="2 5" id="KW-0547">Nucleotide-binding</keyword>
<feature type="domain" description="Phosphagen kinase C-terminal" evidence="6">
    <location>
        <begin position="17"/>
        <end position="248"/>
    </location>
</feature>
<feature type="binding site" evidence="5">
    <location>
        <position position="119"/>
    </location>
    <ligand>
        <name>ATP</name>
        <dbReference type="ChEBI" id="CHEBI:30616"/>
    </ligand>
</feature>